<evidence type="ECO:0000256" key="1">
    <source>
        <dbReference type="SAM" id="MobiDB-lite"/>
    </source>
</evidence>
<dbReference type="OrthoDB" id="19045at2759"/>
<dbReference type="SUPFAM" id="SSF56784">
    <property type="entry name" value="HAD-like"/>
    <property type="match status" value="1"/>
</dbReference>
<dbReference type="GO" id="GO:0046403">
    <property type="term" value="F:polynucleotide 3'-phosphatase activity"/>
    <property type="evidence" value="ECO:0007669"/>
    <property type="project" value="TreeGrafter"/>
</dbReference>
<dbReference type="Gene3D" id="3.40.50.1000">
    <property type="entry name" value="HAD superfamily/HAD-like"/>
    <property type="match status" value="2"/>
</dbReference>
<dbReference type="EMBL" id="JAABOA010002028">
    <property type="protein sequence ID" value="KAF9580496.1"/>
    <property type="molecule type" value="Genomic_DNA"/>
</dbReference>
<feature type="compositionally biased region" description="Basic and acidic residues" evidence="1">
    <location>
        <begin position="11"/>
        <end position="27"/>
    </location>
</feature>
<dbReference type="FunFam" id="3.40.50.300:FF:000737">
    <property type="entry name" value="Bifunctional polynucleotide phosphatase/kinase"/>
    <property type="match status" value="1"/>
</dbReference>
<feature type="non-terminal residue" evidence="2">
    <location>
        <position position="1"/>
    </location>
</feature>
<dbReference type="Proteomes" id="UP000780801">
    <property type="component" value="Unassembled WGS sequence"/>
</dbReference>
<dbReference type="InterPro" id="IPR027417">
    <property type="entry name" value="P-loop_NTPase"/>
</dbReference>
<reference evidence="2" key="1">
    <citation type="journal article" date="2020" name="Fungal Divers.">
        <title>Resolving the Mortierellaceae phylogeny through synthesis of multi-gene phylogenetics and phylogenomics.</title>
        <authorList>
            <person name="Vandepol N."/>
            <person name="Liber J."/>
            <person name="Desiro A."/>
            <person name="Na H."/>
            <person name="Kennedy M."/>
            <person name="Barry K."/>
            <person name="Grigoriev I.V."/>
            <person name="Miller A.N."/>
            <person name="O'Donnell K."/>
            <person name="Stajich J.E."/>
            <person name="Bonito G."/>
        </authorList>
    </citation>
    <scope>NUCLEOTIDE SEQUENCE</scope>
    <source>
        <strain evidence="2">KOD1015</strain>
    </source>
</reference>
<dbReference type="AlphaFoldDB" id="A0A9P6KD36"/>
<feature type="region of interest" description="Disordered" evidence="1">
    <location>
        <begin position="355"/>
        <end position="386"/>
    </location>
</feature>
<feature type="compositionally biased region" description="Basic and acidic residues" evidence="1">
    <location>
        <begin position="376"/>
        <end position="386"/>
    </location>
</feature>
<protein>
    <recommendedName>
        <fullName evidence="4">Polynucleotide kinase 3 phosphatase</fullName>
    </recommendedName>
</protein>
<dbReference type="InterPro" id="IPR023214">
    <property type="entry name" value="HAD_sf"/>
</dbReference>
<proteinExistence type="predicted"/>
<sequence>MSTLKAKSSKRKSDESLQKDVSKDAPPAKKPVFSIFEKPSAKVPPASIIWETHGTSFIVGRAYSPQTGSNIAGFDLDQTLIKVNGKHKWPKNADDWVWWSPKVPARLKELSESGHTLVLVTNQNGLEGNVPKQEEMKLKLSKICGQLQLPMWILINRSQSYYVGDAAGRHQGWKVGALKDFNNTDRKFAATLEVDFYTPEDFFLSQSCPDHMWDYGPFNPKTWPKDSPLFSPTLTPLLPASNSCEMILFVGYPASGKSSFAKKHVLSTNRYEYVNQDTLKTKDKCLKAAEESLKNSKSVVIDNTNADKATRAPYIALAKKYNIPVRCFLFMVDKHLAVHNNYFRAFHRTLVELESPRPSDSATDSDQSASSSSTPKTRDEAPRDRLSEMVFAGYTKRYQEPAIEEGFSEIKNINFVPDEETRE</sequence>
<feature type="compositionally biased region" description="Low complexity" evidence="1">
    <location>
        <begin position="359"/>
        <end position="374"/>
    </location>
</feature>
<dbReference type="PANTHER" id="PTHR12083">
    <property type="entry name" value="BIFUNCTIONAL POLYNUCLEOTIDE PHOSPHATASE/KINASE"/>
    <property type="match status" value="1"/>
</dbReference>
<dbReference type="SUPFAM" id="SSF52540">
    <property type="entry name" value="P-loop containing nucleoside triphosphate hydrolases"/>
    <property type="match status" value="1"/>
</dbReference>
<dbReference type="GO" id="GO:0006281">
    <property type="term" value="P:DNA repair"/>
    <property type="evidence" value="ECO:0007669"/>
    <property type="project" value="TreeGrafter"/>
</dbReference>
<gene>
    <name evidence="2" type="ORF">BGW38_002841</name>
</gene>
<dbReference type="GO" id="GO:0003690">
    <property type="term" value="F:double-stranded DNA binding"/>
    <property type="evidence" value="ECO:0007669"/>
    <property type="project" value="TreeGrafter"/>
</dbReference>
<dbReference type="InterPro" id="IPR036412">
    <property type="entry name" value="HAD-like_sf"/>
</dbReference>
<organism evidence="2 3">
    <name type="scientific">Lunasporangiospora selenospora</name>
    <dbReference type="NCBI Taxonomy" id="979761"/>
    <lineage>
        <taxon>Eukaryota</taxon>
        <taxon>Fungi</taxon>
        <taxon>Fungi incertae sedis</taxon>
        <taxon>Mucoromycota</taxon>
        <taxon>Mortierellomycotina</taxon>
        <taxon>Mortierellomycetes</taxon>
        <taxon>Mortierellales</taxon>
        <taxon>Mortierellaceae</taxon>
        <taxon>Lunasporangiospora</taxon>
    </lineage>
</organism>
<dbReference type="Pfam" id="PF13671">
    <property type="entry name" value="AAA_33"/>
    <property type="match status" value="1"/>
</dbReference>
<comment type="caution">
    <text evidence="2">The sequence shown here is derived from an EMBL/GenBank/DDBJ whole genome shotgun (WGS) entry which is preliminary data.</text>
</comment>
<dbReference type="InterPro" id="IPR013954">
    <property type="entry name" value="PNK3P"/>
</dbReference>
<dbReference type="GO" id="GO:0046404">
    <property type="term" value="F:ATP-dependent polydeoxyribonucleotide 5'-hydroxyl-kinase activity"/>
    <property type="evidence" value="ECO:0007669"/>
    <property type="project" value="TreeGrafter"/>
</dbReference>
<dbReference type="PANTHER" id="PTHR12083:SF9">
    <property type="entry name" value="BIFUNCTIONAL POLYNUCLEOTIDE PHOSPHATASE_KINASE"/>
    <property type="match status" value="1"/>
</dbReference>
<feature type="region of interest" description="Disordered" evidence="1">
    <location>
        <begin position="1"/>
        <end position="29"/>
    </location>
</feature>
<evidence type="ECO:0000313" key="2">
    <source>
        <dbReference type="EMBL" id="KAF9580496.1"/>
    </source>
</evidence>
<dbReference type="Gene3D" id="3.40.50.300">
    <property type="entry name" value="P-loop containing nucleotide triphosphate hydrolases"/>
    <property type="match status" value="1"/>
</dbReference>
<keyword evidence="3" id="KW-1185">Reference proteome</keyword>
<evidence type="ECO:0000313" key="3">
    <source>
        <dbReference type="Proteomes" id="UP000780801"/>
    </source>
</evidence>
<name>A0A9P6KD36_9FUNG</name>
<dbReference type="Pfam" id="PF08645">
    <property type="entry name" value="PNK3P"/>
    <property type="match status" value="1"/>
</dbReference>
<accession>A0A9P6KD36</accession>
<evidence type="ECO:0008006" key="4">
    <source>
        <dbReference type="Google" id="ProtNLM"/>
    </source>
</evidence>